<name>N6UHL1_9HYPH</name>
<dbReference type="AlphaFoldDB" id="N6UHL1"/>
<evidence type="ECO:0000313" key="1">
    <source>
        <dbReference type="EMBL" id="ENN89743.1"/>
    </source>
</evidence>
<reference evidence="1 2" key="1">
    <citation type="journal article" date="2012" name="BMC Genomics">
        <title>Genomic basis of broad host range and environmental adaptability of Rhizobium tropici CIAT 899 and Rhizobium sp. PRF 81 which are used in inoculants for common bean (Phaseolus vulgaris L.).</title>
        <authorList>
            <person name="Ormeno-Orrillo E."/>
            <person name="Menna P."/>
            <person name="Almeida L.G."/>
            <person name="Ollero F.J."/>
            <person name="Nicolas M.F."/>
            <person name="Pains Rodrigues E."/>
            <person name="Shigueyoshi Nakatani A."/>
            <person name="Silva Batista J.S."/>
            <person name="Oliveira Chueire L.M."/>
            <person name="Souza R.C."/>
            <person name="Ribeiro Vasconcelos A.T."/>
            <person name="Megias M."/>
            <person name="Hungria M."/>
            <person name="Martinez-Romero E."/>
        </authorList>
    </citation>
    <scope>NUCLEOTIDE SEQUENCE [LARGE SCALE GENOMIC DNA]</scope>
    <source>
        <strain evidence="1 2">PRF 81</strain>
    </source>
</reference>
<sequence length="324" mass="33590">MLGLIVGTKTGLVGLVVDELLDTFLASLVVMAVGRFLGADQVILGIVVGHLPHAANGILGGFERHGVLLQQNVGDIGYTRFQLRKRQGLVDETPFGSFPAVNVFAGQRVVHGVAEGGEFGRYLGGATAGQDAPVDLAQSEFGLIGGKGEVAGEKRPVTAAEAPAVHHGDGRFLIPAQTAPPAIAFALRLSCALQTAGLGLAEVFLEIHARGPGRPLTGQNQNTDIGPKLEFVQNFHHAPVERGAHGVAFLRAIEADPSDAGFNGKGDGIFFGMLCCHDGVLLAVRAAHQGERAARGRPASNTVSLTGPVGRSAIEMKCLSSLPA</sequence>
<proteinExistence type="predicted"/>
<keyword evidence="2" id="KW-1185">Reference proteome</keyword>
<dbReference type="STRING" id="363754.RHSP_36785"/>
<gene>
    <name evidence="1" type="ORF">RHSP_36785</name>
</gene>
<evidence type="ECO:0000313" key="2">
    <source>
        <dbReference type="Proteomes" id="UP000012429"/>
    </source>
</evidence>
<dbReference type="Proteomes" id="UP000012429">
    <property type="component" value="Unassembled WGS sequence"/>
</dbReference>
<comment type="caution">
    <text evidence="1">The sequence shown here is derived from an EMBL/GenBank/DDBJ whole genome shotgun (WGS) entry which is preliminary data.</text>
</comment>
<protein>
    <submittedName>
        <fullName evidence="1">Uncharacterized protein</fullName>
    </submittedName>
</protein>
<accession>N6UHL1</accession>
<organism evidence="1 2">
    <name type="scientific">Rhizobium freirei PRF 81</name>
    <dbReference type="NCBI Taxonomy" id="363754"/>
    <lineage>
        <taxon>Bacteria</taxon>
        <taxon>Pseudomonadati</taxon>
        <taxon>Pseudomonadota</taxon>
        <taxon>Alphaproteobacteria</taxon>
        <taxon>Hyphomicrobiales</taxon>
        <taxon>Rhizobiaceae</taxon>
        <taxon>Rhizobium/Agrobacterium group</taxon>
        <taxon>Rhizobium</taxon>
    </lineage>
</organism>
<dbReference type="EMBL" id="AQHN01000003">
    <property type="protein sequence ID" value="ENN89743.1"/>
    <property type="molecule type" value="Genomic_DNA"/>
</dbReference>